<sequence length="55" mass="5737">SLADTLYTRIEEGLTSLKEGGTPVTLTLDDGATKGIDPAEASSDEGPDTPDDEDR</sequence>
<protein>
    <submittedName>
        <fullName evidence="2">Uncharacterized protein</fullName>
    </submittedName>
</protein>
<organism evidence="2 3">
    <name type="scientific">Streptomyces microflavus</name>
    <name type="common">Streptomyces lipmanii</name>
    <dbReference type="NCBI Taxonomy" id="1919"/>
    <lineage>
        <taxon>Bacteria</taxon>
        <taxon>Bacillati</taxon>
        <taxon>Actinomycetota</taxon>
        <taxon>Actinomycetes</taxon>
        <taxon>Kitasatosporales</taxon>
        <taxon>Streptomycetaceae</taxon>
        <taxon>Streptomyces</taxon>
    </lineage>
</organism>
<dbReference type="AlphaFoldDB" id="A0A6N9V1P8"/>
<dbReference type="Proteomes" id="UP000471648">
    <property type="component" value="Unassembled WGS sequence"/>
</dbReference>
<reference evidence="2 3" key="1">
    <citation type="submission" date="2020-01" db="EMBL/GenBank/DDBJ databases">
        <title>Insect and environment-associated Actinomycetes.</title>
        <authorList>
            <person name="Currrie C."/>
            <person name="Chevrette M."/>
            <person name="Carlson C."/>
            <person name="Stubbendieck R."/>
            <person name="Wendt-Pienkowski E."/>
        </authorList>
    </citation>
    <scope>NUCLEOTIDE SEQUENCE [LARGE SCALE GENOMIC DNA]</scope>
    <source>
        <strain evidence="2 3">SID14438</strain>
    </source>
</reference>
<feature type="non-terminal residue" evidence="2">
    <location>
        <position position="1"/>
    </location>
</feature>
<evidence type="ECO:0000313" key="2">
    <source>
        <dbReference type="EMBL" id="NEB66407.1"/>
    </source>
</evidence>
<evidence type="ECO:0000256" key="1">
    <source>
        <dbReference type="SAM" id="MobiDB-lite"/>
    </source>
</evidence>
<feature type="compositionally biased region" description="Acidic residues" evidence="1">
    <location>
        <begin position="42"/>
        <end position="55"/>
    </location>
</feature>
<evidence type="ECO:0000313" key="3">
    <source>
        <dbReference type="Proteomes" id="UP000471648"/>
    </source>
</evidence>
<accession>A0A6N9V1P8</accession>
<comment type="caution">
    <text evidence="2">The sequence shown here is derived from an EMBL/GenBank/DDBJ whole genome shotgun (WGS) entry which is preliminary data.</text>
</comment>
<gene>
    <name evidence="2" type="ORF">G3I39_04945</name>
</gene>
<proteinExistence type="predicted"/>
<dbReference type="EMBL" id="JAAGME010000242">
    <property type="protein sequence ID" value="NEB66407.1"/>
    <property type="molecule type" value="Genomic_DNA"/>
</dbReference>
<name>A0A6N9V1P8_STRMI</name>
<feature type="region of interest" description="Disordered" evidence="1">
    <location>
        <begin position="19"/>
        <end position="55"/>
    </location>
</feature>